<dbReference type="PROSITE" id="PS00137">
    <property type="entry name" value="SUBTILASE_HIS"/>
    <property type="match status" value="1"/>
</dbReference>
<dbReference type="InterPro" id="IPR023828">
    <property type="entry name" value="Peptidase_S8_Ser-AS"/>
</dbReference>
<evidence type="ECO:0000256" key="4">
    <source>
        <dbReference type="ARBA" id="ARBA00022825"/>
    </source>
</evidence>
<dbReference type="EMBL" id="QNUF01000016">
    <property type="protein sequence ID" value="REC74382.1"/>
    <property type="molecule type" value="Genomic_DNA"/>
</dbReference>
<organism evidence="10 11">
    <name type="scientific">Chryseobacterium rhizosphaerae</name>
    <dbReference type="NCBI Taxonomy" id="395937"/>
    <lineage>
        <taxon>Bacteria</taxon>
        <taxon>Pseudomonadati</taxon>
        <taxon>Bacteroidota</taxon>
        <taxon>Flavobacteriia</taxon>
        <taxon>Flavobacteriales</taxon>
        <taxon>Weeksellaceae</taxon>
        <taxon>Chryseobacterium group</taxon>
        <taxon>Chryseobacterium</taxon>
    </lineage>
</organism>
<feature type="active site" description="Charge relay system" evidence="5">
    <location>
        <position position="381"/>
    </location>
</feature>
<comment type="similarity">
    <text evidence="1 5 6">Belongs to the peptidase S8 family.</text>
</comment>
<dbReference type="InterPro" id="IPR037045">
    <property type="entry name" value="S8pro/Inhibitor_I9_sf"/>
</dbReference>
<dbReference type="InterPro" id="IPR050131">
    <property type="entry name" value="Peptidase_S8_subtilisin-like"/>
</dbReference>
<keyword evidence="2 5" id="KW-0645">Protease</keyword>
<dbReference type="InterPro" id="IPR015500">
    <property type="entry name" value="Peptidase_S8_subtilisin-rel"/>
</dbReference>
<dbReference type="PROSITE" id="PS00136">
    <property type="entry name" value="SUBTILASE_ASP"/>
    <property type="match status" value="1"/>
</dbReference>
<dbReference type="PRINTS" id="PR00723">
    <property type="entry name" value="SUBTILISIN"/>
</dbReference>
<proteinExistence type="inferred from homology"/>
<evidence type="ECO:0000256" key="7">
    <source>
        <dbReference type="SAM" id="MobiDB-lite"/>
    </source>
</evidence>
<dbReference type="InterPro" id="IPR036852">
    <property type="entry name" value="Peptidase_S8/S53_dom_sf"/>
</dbReference>
<dbReference type="PROSITE" id="PS00138">
    <property type="entry name" value="SUBTILASE_SER"/>
    <property type="match status" value="1"/>
</dbReference>
<sequence>MMRSNKISLLLIAVAITVSCNSDRLSDTPESNPNSNAAVNSDEVASADSKPIPGQYIVVLNDGVLDKSGLAVSKGALQNREAYLRQTGSLLDKLKSKDNGLNLGINSQKISNAFGYALEGFVAKNLTDAEVEALRKDPKIKSVEQDYQVSLGKTTGIIAKAASTQEIPWGITRVGGAGDGTGKTAWVIDSGIDLDHPDLNVDTQRSVSFAGDNNPDDGNGHGTHVAGTIAAINNNIGVVGVAAGAKVVALKVLKSDGTGDFSWTVSALDYVYANASAEDVVNMSLGPRSRYRDSATEQAVLKVAEKGIRLAIAAGNSYDDASYYSPAAVNATNVYTISASAEGDYWAYFSNYGSPVDYAAPGFQVKSTWLNGGYNTISGTSMASPHAAGVLLLGAPNTDGATPKPAYWEYRYGFLSNGTFGKIYTGRYGPTNTYTLADYRYDKDGVADKIIRR</sequence>
<name>A0ABX9IKK7_9FLAO</name>
<dbReference type="SUPFAM" id="SSF54897">
    <property type="entry name" value="Protease propeptides/inhibitors"/>
    <property type="match status" value="1"/>
</dbReference>
<keyword evidence="3 5" id="KW-0378">Hydrolase</keyword>
<dbReference type="PANTHER" id="PTHR43806:SF11">
    <property type="entry name" value="CEREVISIN-RELATED"/>
    <property type="match status" value="1"/>
</dbReference>
<evidence type="ECO:0000256" key="5">
    <source>
        <dbReference type="PROSITE-ProRule" id="PRU01240"/>
    </source>
</evidence>
<feature type="compositionally biased region" description="Polar residues" evidence="7">
    <location>
        <begin position="23"/>
        <end position="39"/>
    </location>
</feature>
<dbReference type="PANTHER" id="PTHR43806">
    <property type="entry name" value="PEPTIDASE S8"/>
    <property type="match status" value="1"/>
</dbReference>
<dbReference type="Gene3D" id="3.40.50.200">
    <property type="entry name" value="Peptidase S8/S53 domain"/>
    <property type="match status" value="1"/>
</dbReference>
<evidence type="ECO:0000313" key="10">
    <source>
        <dbReference type="EMBL" id="REC74382.1"/>
    </source>
</evidence>
<dbReference type="InterPro" id="IPR000209">
    <property type="entry name" value="Peptidase_S8/S53_dom"/>
</dbReference>
<dbReference type="Proteomes" id="UP000256491">
    <property type="component" value="Unassembled WGS sequence"/>
</dbReference>
<feature type="domain" description="Peptidase S8/S53" evidence="8">
    <location>
        <begin position="187"/>
        <end position="393"/>
    </location>
</feature>
<dbReference type="PROSITE" id="PS51892">
    <property type="entry name" value="SUBTILASE"/>
    <property type="match status" value="1"/>
</dbReference>
<dbReference type="Pfam" id="PF00082">
    <property type="entry name" value="Peptidase_S8"/>
    <property type="match status" value="1"/>
</dbReference>
<keyword evidence="4 5" id="KW-0720">Serine protease</keyword>
<dbReference type="SUPFAM" id="SSF52743">
    <property type="entry name" value="Subtilisin-like"/>
    <property type="match status" value="1"/>
</dbReference>
<feature type="active site" description="Charge relay system" evidence="5">
    <location>
        <position position="221"/>
    </location>
</feature>
<protein>
    <submittedName>
        <fullName evidence="10">S8 family peptidase</fullName>
    </submittedName>
</protein>
<feature type="domain" description="Inhibitor I9" evidence="9">
    <location>
        <begin position="55"/>
        <end position="151"/>
    </location>
</feature>
<evidence type="ECO:0000256" key="1">
    <source>
        <dbReference type="ARBA" id="ARBA00011073"/>
    </source>
</evidence>
<reference evidence="10 11" key="1">
    <citation type="journal article" date="2010" name="Syst. Appl. Microbiol.">
        <title>Four new species of Chryseobacterium from the rhizosphere of coastal sand dune plants, Chryseobacterium elymi sp. nov., Chryseobacterium hagamense sp. nov., Chryseobacterium lathyri sp. nov. and Chryseobacterium rhizosphaerae sp. nov.</title>
        <authorList>
            <person name="Cho S.H."/>
            <person name="Lee K.S."/>
            <person name="Shin D.S."/>
            <person name="Han J.H."/>
            <person name="Park K.S."/>
            <person name="Lee C.H."/>
            <person name="Park K.H."/>
            <person name="Kim S.B."/>
        </authorList>
    </citation>
    <scope>NUCLEOTIDE SEQUENCE [LARGE SCALE GENOMIC DNA]</scope>
    <source>
        <strain evidence="10 11">KCTC 22548</strain>
    </source>
</reference>
<comment type="caution">
    <text evidence="10">The sequence shown here is derived from an EMBL/GenBank/DDBJ whole genome shotgun (WGS) entry which is preliminary data.</text>
</comment>
<dbReference type="InterPro" id="IPR023827">
    <property type="entry name" value="Peptidase_S8_Asp-AS"/>
</dbReference>
<evidence type="ECO:0000256" key="3">
    <source>
        <dbReference type="ARBA" id="ARBA00022801"/>
    </source>
</evidence>
<gene>
    <name evidence="10" type="ORF">DRF57_14070</name>
</gene>
<evidence type="ECO:0000256" key="6">
    <source>
        <dbReference type="RuleBase" id="RU003355"/>
    </source>
</evidence>
<keyword evidence="11" id="KW-1185">Reference proteome</keyword>
<dbReference type="InterPro" id="IPR010259">
    <property type="entry name" value="S8pro/Inhibitor_I9"/>
</dbReference>
<evidence type="ECO:0000259" key="9">
    <source>
        <dbReference type="Pfam" id="PF05922"/>
    </source>
</evidence>
<dbReference type="RefSeq" id="WP_115919172.1">
    <property type="nucleotide sequence ID" value="NZ_BJYH01000022.1"/>
</dbReference>
<dbReference type="PROSITE" id="PS51257">
    <property type="entry name" value="PROKAR_LIPOPROTEIN"/>
    <property type="match status" value="1"/>
</dbReference>
<feature type="active site" description="Charge relay system" evidence="5">
    <location>
        <position position="189"/>
    </location>
</feature>
<evidence type="ECO:0000256" key="2">
    <source>
        <dbReference type="ARBA" id="ARBA00022670"/>
    </source>
</evidence>
<evidence type="ECO:0000259" key="8">
    <source>
        <dbReference type="Pfam" id="PF00082"/>
    </source>
</evidence>
<feature type="region of interest" description="Disordered" evidence="7">
    <location>
        <begin position="23"/>
        <end position="47"/>
    </location>
</feature>
<dbReference type="Pfam" id="PF05922">
    <property type="entry name" value="Inhibitor_I9"/>
    <property type="match status" value="1"/>
</dbReference>
<evidence type="ECO:0000313" key="11">
    <source>
        <dbReference type="Proteomes" id="UP000256491"/>
    </source>
</evidence>
<accession>A0ABX9IKK7</accession>
<dbReference type="InterPro" id="IPR022398">
    <property type="entry name" value="Peptidase_S8_His-AS"/>
</dbReference>
<dbReference type="Gene3D" id="3.30.70.80">
    <property type="entry name" value="Peptidase S8 propeptide/proteinase inhibitor I9"/>
    <property type="match status" value="1"/>
</dbReference>